<comment type="similarity">
    <text evidence="1">Belongs to the glycosyl hydrolase 13 family.</text>
</comment>
<dbReference type="InterPro" id="IPR004185">
    <property type="entry name" value="Glyco_hydro_13_lg-like_dom"/>
</dbReference>
<dbReference type="Pfam" id="PF00128">
    <property type="entry name" value="Alpha-amylase"/>
    <property type="match status" value="1"/>
</dbReference>
<evidence type="ECO:0000256" key="3">
    <source>
        <dbReference type="ARBA" id="ARBA00023295"/>
    </source>
</evidence>
<keyword evidence="6" id="KW-1185">Reference proteome</keyword>
<dbReference type="InterPro" id="IPR006047">
    <property type="entry name" value="GH13_cat_dom"/>
</dbReference>
<dbReference type="EMBL" id="FQZV01000066">
    <property type="protein sequence ID" value="SHK04354.1"/>
    <property type="molecule type" value="Genomic_DNA"/>
</dbReference>
<dbReference type="Proteomes" id="UP000184536">
    <property type="component" value="Unassembled WGS sequence"/>
</dbReference>
<feature type="domain" description="Glycosyl hydrolase family 13 catalytic" evidence="4">
    <location>
        <begin position="142"/>
        <end position="551"/>
    </location>
</feature>
<evidence type="ECO:0000313" key="5">
    <source>
        <dbReference type="EMBL" id="SHK04354.1"/>
    </source>
</evidence>
<reference evidence="6" key="1">
    <citation type="submission" date="2016-11" db="EMBL/GenBank/DDBJ databases">
        <authorList>
            <person name="Varghese N."/>
            <person name="Submissions S."/>
        </authorList>
    </citation>
    <scope>NUCLEOTIDE SEQUENCE [LARGE SCALE GENOMIC DNA]</scope>
    <source>
        <strain evidence="6">DSM 17957</strain>
    </source>
</reference>
<organism evidence="5 6">
    <name type="scientific">Geosporobacter subterraneus DSM 17957</name>
    <dbReference type="NCBI Taxonomy" id="1121919"/>
    <lineage>
        <taxon>Bacteria</taxon>
        <taxon>Bacillati</taxon>
        <taxon>Bacillota</taxon>
        <taxon>Clostridia</taxon>
        <taxon>Peptostreptococcales</taxon>
        <taxon>Thermotaleaceae</taxon>
        <taxon>Geosporobacter</taxon>
    </lineage>
</organism>
<dbReference type="GO" id="GO:0004553">
    <property type="term" value="F:hydrolase activity, hydrolyzing O-glycosyl compounds"/>
    <property type="evidence" value="ECO:0007669"/>
    <property type="project" value="InterPro"/>
</dbReference>
<dbReference type="RefSeq" id="WP_110942497.1">
    <property type="nucleotide sequence ID" value="NZ_FQZV01000066.1"/>
</dbReference>
<dbReference type="AlphaFoldDB" id="A0A1M6P8U9"/>
<evidence type="ECO:0000259" key="4">
    <source>
        <dbReference type="SMART" id="SM00642"/>
    </source>
</evidence>
<evidence type="ECO:0000256" key="2">
    <source>
        <dbReference type="ARBA" id="ARBA00022801"/>
    </source>
</evidence>
<dbReference type="Gene3D" id="3.90.400.10">
    <property type="entry name" value="Oligo-1,6-glucosidase, Domain 2"/>
    <property type="match status" value="1"/>
</dbReference>
<dbReference type="SMART" id="SM00642">
    <property type="entry name" value="Aamy"/>
    <property type="match status" value="1"/>
</dbReference>
<dbReference type="PANTHER" id="PTHR10357:SF210">
    <property type="entry name" value="MALTODEXTRIN GLUCOSIDASE"/>
    <property type="match status" value="1"/>
</dbReference>
<dbReference type="OrthoDB" id="9805159at2"/>
<dbReference type="SUPFAM" id="SSF51445">
    <property type="entry name" value="(Trans)glycosidases"/>
    <property type="match status" value="1"/>
</dbReference>
<dbReference type="InterPro" id="IPR013783">
    <property type="entry name" value="Ig-like_fold"/>
</dbReference>
<dbReference type="InterPro" id="IPR013780">
    <property type="entry name" value="Glyco_hydro_b"/>
</dbReference>
<dbReference type="SUPFAM" id="SSF81296">
    <property type="entry name" value="E set domains"/>
    <property type="match status" value="1"/>
</dbReference>
<evidence type="ECO:0000256" key="1">
    <source>
        <dbReference type="ARBA" id="ARBA00008061"/>
    </source>
</evidence>
<keyword evidence="3 5" id="KW-0326">Glycosidase</keyword>
<evidence type="ECO:0000313" key="6">
    <source>
        <dbReference type="Proteomes" id="UP000184536"/>
    </source>
</evidence>
<dbReference type="InterPro" id="IPR017853">
    <property type="entry name" value="GH"/>
</dbReference>
<dbReference type="GO" id="GO:0005975">
    <property type="term" value="P:carbohydrate metabolic process"/>
    <property type="evidence" value="ECO:0007669"/>
    <property type="project" value="InterPro"/>
</dbReference>
<dbReference type="Gene3D" id="2.60.40.10">
    <property type="entry name" value="Immunoglobulins"/>
    <property type="match status" value="1"/>
</dbReference>
<dbReference type="PANTHER" id="PTHR10357">
    <property type="entry name" value="ALPHA-AMYLASE FAMILY MEMBER"/>
    <property type="match status" value="1"/>
</dbReference>
<keyword evidence="2" id="KW-0378">Hydrolase</keyword>
<accession>A0A1M6P8U9</accession>
<dbReference type="CDD" id="cd02857">
    <property type="entry name" value="E_set_CDase_PDE_N"/>
    <property type="match status" value="1"/>
</dbReference>
<dbReference type="InterPro" id="IPR014756">
    <property type="entry name" value="Ig_E-set"/>
</dbReference>
<dbReference type="CDD" id="cd11338">
    <property type="entry name" value="AmyAc_CMD"/>
    <property type="match status" value="1"/>
</dbReference>
<protein>
    <submittedName>
        <fullName evidence="5">Glycosidase</fullName>
    </submittedName>
</protein>
<dbReference type="Gene3D" id="3.20.20.80">
    <property type="entry name" value="Glycosidases"/>
    <property type="match status" value="1"/>
</dbReference>
<dbReference type="InterPro" id="IPR045857">
    <property type="entry name" value="O16G_dom_2"/>
</dbReference>
<gene>
    <name evidence="5" type="ORF">SAMN02745975_03516</name>
</gene>
<dbReference type="STRING" id="1121919.SAMN02745975_03516"/>
<dbReference type="Gene3D" id="2.60.40.1180">
    <property type="entry name" value="Golgi alpha-mannosidase II"/>
    <property type="match status" value="1"/>
</dbReference>
<name>A0A1M6P8U9_9FIRM</name>
<sequence length="652" mass="75995">MSQDWIYHNSHEENYRTPFGALPCSARVSLRIKVVSEAPPDSVLLRLWSQERGEILCTMSLLEASGKDRIYHREIEVLNNPGLLWYFFMIRLEGQIYYYGNNLQQKGGIGQVYIHEPPSYQVTVYKSNAETPNWFKSKVMYQVFVDRFFSYIPEATKYIPDPKTYFLREWSDLPDYERDQDNHRVLRYDYFGGNLLGLIEKLPYLCELGIGILYLNPIFEAHSNHKYDTADYHQIDPMYGDQAIFHRLCQEGKRLGIAIILDGVFSHTGSNSIYFNRDETYDSLGAYQSAASPYYSWYRFDRHPDLYDCWWGIDTMPNVNETDPGYQDFILYHKNSVIRYWMELGAKGWRLDVADELPDSFIKSLKEVMKAVDEDAVLIGEVWEDASNKVSYGQIREYLLGDELDSPTNYPFRRILLDFFLGAIQAEDMHLELMQLYENYPMHHFYTAMNLVGSHDVPRVLTLLGEAPDQQSLSKAEQRLYHLPASKRVLAVKRLKLLSLIQMCFPGVPCIYYGDEAGLEGYSDPYNRAPYPWGKENLELQFWYKTIIGFRNQYDALQTGSWHTLYANGNVYGLLRQIQQGRDVFGQKRKNGTFLVFVNRCEDQTENIEVDISNWCSGPLVNLLDGQERIDMDGSVLRLTLHPLEAKIMMQR</sequence>
<proteinExistence type="inferred from homology"/>